<proteinExistence type="predicted"/>
<reference evidence="1 2" key="1">
    <citation type="submission" date="2018-04" db="EMBL/GenBank/DDBJ databases">
        <title>Novel Campyloabacter and Helicobacter Species and Strains.</title>
        <authorList>
            <person name="Mannion A.J."/>
            <person name="Shen Z."/>
            <person name="Fox J.G."/>
        </authorList>
    </citation>
    <scope>NUCLEOTIDE SEQUENCE [LARGE SCALE GENOMIC DNA]</scope>
    <source>
        <strain evidence="1 2">MIT 99-5101</strain>
    </source>
</reference>
<dbReference type="OrthoDB" id="9814831at2"/>
<dbReference type="Proteomes" id="UP000256650">
    <property type="component" value="Unassembled WGS sequence"/>
</dbReference>
<dbReference type="AlphaFoldDB" id="A0A3D8I9T5"/>
<evidence type="ECO:0008006" key="3">
    <source>
        <dbReference type="Google" id="ProtNLM"/>
    </source>
</evidence>
<dbReference type="Gene3D" id="3.40.50.1820">
    <property type="entry name" value="alpha/beta hydrolase"/>
    <property type="match status" value="1"/>
</dbReference>
<dbReference type="PANTHER" id="PTHR35602:SF3">
    <property type="entry name" value="ESTERASE YQIA"/>
    <property type="match status" value="1"/>
</dbReference>
<dbReference type="InterPro" id="IPR008886">
    <property type="entry name" value="UPF0227/Esterase_YqiA"/>
</dbReference>
<dbReference type="PANTHER" id="PTHR35602">
    <property type="entry name" value="ESTERASE YQIA-RELATED"/>
    <property type="match status" value="1"/>
</dbReference>
<keyword evidence="2" id="KW-1185">Reference proteome</keyword>
<evidence type="ECO:0000313" key="2">
    <source>
        <dbReference type="Proteomes" id="UP000256650"/>
    </source>
</evidence>
<dbReference type="EMBL" id="NXLS01000011">
    <property type="protein sequence ID" value="RDU61795.1"/>
    <property type="molecule type" value="Genomic_DNA"/>
</dbReference>
<accession>A0A3D8I9T5</accession>
<dbReference type="RefSeq" id="WP_115552209.1">
    <property type="nucleotide sequence ID" value="NZ_CAONBV010000136.1"/>
</dbReference>
<dbReference type="Pfam" id="PF05728">
    <property type="entry name" value="UPF0227"/>
    <property type="match status" value="1"/>
</dbReference>
<sequence length="183" mass="20671">MLLYLHGFRSVGLCYKGKQIITFAPDALTPNLSYVPTLAIALAESLIAEYSKTHKICLIGSSLGGYYATFLAQKYHLKAVLVNPVIDAYKTLLPAIGRVNVPYQKTSFFWSLNLVESLKQYFVDSITPELYCVLLQKGDQVLDYRIAAHKFKDSKLIIQEGGSHHFDNFMSQKDTILKWAEEN</sequence>
<organism evidence="1 2">
    <name type="scientific">Helicobacter ganmani</name>
    <dbReference type="NCBI Taxonomy" id="60246"/>
    <lineage>
        <taxon>Bacteria</taxon>
        <taxon>Pseudomonadati</taxon>
        <taxon>Campylobacterota</taxon>
        <taxon>Epsilonproteobacteria</taxon>
        <taxon>Campylobacterales</taxon>
        <taxon>Helicobacteraceae</taxon>
        <taxon>Helicobacter</taxon>
    </lineage>
</organism>
<gene>
    <name evidence="1" type="ORF">CQA43_08705</name>
</gene>
<dbReference type="GeneID" id="82536358"/>
<dbReference type="InterPro" id="IPR029058">
    <property type="entry name" value="AB_hydrolase_fold"/>
</dbReference>
<comment type="caution">
    <text evidence="1">The sequence shown here is derived from an EMBL/GenBank/DDBJ whole genome shotgun (WGS) entry which is preliminary data.</text>
</comment>
<protein>
    <recommendedName>
        <fullName evidence="3">Esterase</fullName>
    </recommendedName>
</protein>
<name>A0A3D8I9T5_9HELI</name>
<dbReference type="SUPFAM" id="SSF53474">
    <property type="entry name" value="alpha/beta-Hydrolases"/>
    <property type="match status" value="1"/>
</dbReference>
<evidence type="ECO:0000313" key="1">
    <source>
        <dbReference type="EMBL" id="RDU61795.1"/>
    </source>
</evidence>